<evidence type="ECO:0000313" key="3">
    <source>
        <dbReference type="Proteomes" id="UP000199328"/>
    </source>
</evidence>
<sequence>MRYLFRLILILAILGGIGILGYAYFGDLSPERRDVTQPVTLDVD</sequence>
<name>A0A1G9G4M9_9RHOB</name>
<keyword evidence="1" id="KW-1133">Transmembrane helix</keyword>
<keyword evidence="1" id="KW-0472">Membrane</keyword>
<gene>
    <name evidence="2" type="ORF">SAMN05216257_10696</name>
</gene>
<dbReference type="Proteomes" id="UP000199328">
    <property type="component" value="Unassembled WGS sequence"/>
</dbReference>
<proteinExistence type="predicted"/>
<evidence type="ECO:0000256" key="1">
    <source>
        <dbReference type="SAM" id="Phobius"/>
    </source>
</evidence>
<reference evidence="3" key="1">
    <citation type="submission" date="2016-10" db="EMBL/GenBank/DDBJ databases">
        <authorList>
            <person name="Varghese N."/>
            <person name="Submissions S."/>
        </authorList>
    </citation>
    <scope>NUCLEOTIDE SEQUENCE [LARGE SCALE GENOMIC DNA]</scope>
    <source>
        <strain evidence="3">CGMCC 1.10789</strain>
    </source>
</reference>
<keyword evidence="1" id="KW-0812">Transmembrane</keyword>
<feature type="transmembrane region" description="Helical" evidence="1">
    <location>
        <begin position="7"/>
        <end position="25"/>
    </location>
</feature>
<dbReference type="AlphaFoldDB" id="A0A1G9G4M9"/>
<dbReference type="STRING" id="990712.SAMN05216257_10696"/>
<protein>
    <submittedName>
        <fullName evidence="2">Uncharacterized protein</fullName>
    </submittedName>
</protein>
<dbReference type="EMBL" id="FNFV01000006">
    <property type="protein sequence ID" value="SDK95620.1"/>
    <property type="molecule type" value="Genomic_DNA"/>
</dbReference>
<evidence type="ECO:0000313" key="2">
    <source>
        <dbReference type="EMBL" id="SDK95620.1"/>
    </source>
</evidence>
<organism evidence="2 3">
    <name type="scientific">Meinhardsimonia xiamenensis</name>
    <dbReference type="NCBI Taxonomy" id="990712"/>
    <lineage>
        <taxon>Bacteria</taxon>
        <taxon>Pseudomonadati</taxon>
        <taxon>Pseudomonadota</taxon>
        <taxon>Alphaproteobacteria</taxon>
        <taxon>Rhodobacterales</taxon>
        <taxon>Paracoccaceae</taxon>
        <taxon>Meinhardsimonia</taxon>
    </lineage>
</organism>
<accession>A0A1G9G4M9</accession>
<keyword evidence="3" id="KW-1185">Reference proteome</keyword>